<keyword evidence="2" id="KW-1185">Reference proteome</keyword>
<protein>
    <submittedName>
        <fullName evidence="1">CLUMA_CG021631, isoform A</fullName>
    </submittedName>
</protein>
<sequence length="74" mass="8727">MIKVNAKLFRQTNTKSKFSSKVKTNHERLFHETKYLSSYLSSKYLAVVSSEFYDFAQLKVQSFVIKLFPSHKFV</sequence>
<gene>
    <name evidence="1" type="ORF">CLUMA_CG021631</name>
</gene>
<reference evidence="1 2" key="1">
    <citation type="submission" date="2015-04" db="EMBL/GenBank/DDBJ databases">
        <authorList>
            <person name="Syromyatnikov M.Y."/>
            <person name="Popov V.N."/>
        </authorList>
    </citation>
    <scope>NUCLEOTIDE SEQUENCE [LARGE SCALE GENOMIC DNA]</scope>
</reference>
<name>A0A1J1JC92_9DIPT</name>
<evidence type="ECO:0000313" key="1">
    <source>
        <dbReference type="EMBL" id="CRL08713.1"/>
    </source>
</evidence>
<dbReference type="AlphaFoldDB" id="A0A1J1JC92"/>
<proteinExistence type="predicted"/>
<organism evidence="1 2">
    <name type="scientific">Clunio marinus</name>
    <dbReference type="NCBI Taxonomy" id="568069"/>
    <lineage>
        <taxon>Eukaryota</taxon>
        <taxon>Metazoa</taxon>
        <taxon>Ecdysozoa</taxon>
        <taxon>Arthropoda</taxon>
        <taxon>Hexapoda</taxon>
        <taxon>Insecta</taxon>
        <taxon>Pterygota</taxon>
        <taxon>Neoptera</taxon>
        <taxon>Endopterygota</taxon>
        <taxon>Diptera</taxon>
        <taxon>Nematocera</taxon>
        <taxon>Chironomoidea</taxon>
        <taxon>Chironomidae</taxon>
        <taxon>Clunio</taxon>
    </lineage>
</organism>
<accession>A0A1J1JC92</accession>
<evidence type="ECO:0000313" key="2">
    <source>
        <dbReference type="Proteomes" id="UP000183832"/>
    </source>
</evidence>
<dbReference type="EMBL" id="CVRI01000075">
    <property type="protein sequence ID" value="CRL08713.1"/>
    <property type="molecule type" value="Genomic_DNA"/>
</dbReference>
<dbReference type="Proteomes" id="UP000183832">
    <property type="component" value="Unassembled WGS sequence"/>
</dbReference>